<dbReference type="AlphaFoldDB" id="A1ARW0"/>
<feature type="chain" id="PRO_5002632560" evidence="2">
    <location>
        <begin position="21"/>
        <end position="283"/>
    </location>
</feature>
<dbReference type="InterPro" id="IPR017477">
    <property type="entry name" value="PEP-CTERM_polysacc_export"/>
</dbReference>
<feature type="domain" description="Soluble ligand binding" evidence="4">
    <location>
        <begin position="199"/>
        <end position="246"/>
    </location>
</feature>
<evidence type="ECO:0000259" key="4">
    <source>
        <dbReference type="Pfam" id="PF10531"/>
    </source>
</evidence>
<dbReference type="eggNOG" id="COG1596">
    <property type="taxonomic scope" value="Bacteria"/>
</dbReference>
<organism evidence="5 6">
    <name type="scientific">Pelobacter propionicus (strain DSM 2379 / NBRC 103807 / OttBd1)</name>
    <dbReference type="NCBI Taxonomy" id="338966"/>
    <lineage>
        <taxon>Bacteria</taxon>
        <taxon>Pseudomonadati</taxon>
        <taxon>Thermodesulfobacteriota</taxon>
        <taxon>Desulfuromonadia</taxon>
        <taxon>Desulfuromonadales</taxon>
        <taxon>Desulfuromonadaceae</taxon>
        <taxon>Pelobacter</taxon>
    </lineage>
</organism>
<dbReference type="Gene3D" id="3.10.560.10">
    <property type="entry name" value="Outer membrane lipoprotein wza domain like"/>
    <property type="match status" value="1"/>
</dbReference>
<keyword evidence="6" id="KW-1185">Reference proteome</keyword>
<dbReference type="Pfam" id="PF10531">
    <property type="entry name" value="SLBB"/>
    <property type="match status" value="1"/>
</dbReference>
<dbReference type="STRING" id="338966.Ppro_2475"/>
<dbReference type="Pfam" id="PF02563">
    <property type="entry name" value="Poly_export"/>
    <property type="match status" value="1"/>
</dbReference>
<evidence type="ECO:0000313" key="6">
    <source>
        <dbReference type="Proteomes" id="UP000006732"/>
    </source>
</evidence>
<evidence type="ECO:0000256" key="1">
    <source>
        <dbReference type="ARBA" id="ARBA00022729"/>
    </source>
</evidence>
<protein>
    <submittedName>
        <fullName evidence="5">Polysaccharide export protein</fullName>
    </submittedName>
</protein>
<name>A1ARW0_PELPD</name>
<sequence>MRLIPLFLMLLLALPLSCHAADYVIGEGDGLDVAVWGVKELTFSVRVRPDGKITVPGLGDLSASGQTPTELQKSLTEKLKDLVKNPIVTVTVREITNSKVYIFGSGINSGVYDLNRRTSLLQLLCSIGSQASVDSTSAAGSAGGATSKVADYKRAYVLRNGKKIKENFYRLFIDGDTSEDVIIESNDSIFVPQLLDRNIYVLGAVATPRALEYREGIKVMEAILEAGGFTKFADQNDVIIRRKEGTKDVALEVKAKKLIKDGDLTQNVPLRPGDYVVVRESIF</sequence>
<proteinExistence type="predicted"/>
<evidence type="ECO:0000256" key="2">
    <source>
        <dbReference type="SAM" id="SignalP"/>
    </source>
</evidence>
<accession>A1ARW0</accession>
<dbReference type="OrthoDB" id="193635at2"/>
<dbReference type="GO" id="GO:0015159">
    <property type="term" value="F:polysaccharide transmembrane transporter activity"/>
    <property type="evidence" value="ECO:0007669"/>
    <property type="project" value="InterPro"/>
</dbReference>
<evidence type="ECO:0000259" key="3">
    <source>
        <dbReference type="Pfam" id="PF02563"/>
    </source>
</evidence>
<evidence type="ECO:0000313" key="5">
    <source>
        <dbReference type="EMBL" id="ABL00081.1"/>
    </source>
</evidence>
<dbReference type="KEGG" id="ppd:Ppro_2475"/>
<gene>
    <name evidence="5" type="ordered locus">Ppro_2475</name>
</gene>
<dbReference type="Proteomes" id="UP000006732">
    <property type="component" value="Chromosome"/>
</dbReference>
<dbReference type="PANTHER" id="PTHR33619:SF3">
    <property type="entry name" value="POLYSACCHARIDE EXPORT PROTEIN GFCE-RELATED"/>
    <property type="match status" value="1"/>
</dbReference>
<dbReference type="NCBIfam" id="TIGR03027">
    <property type="entry name" value="pepcterm_export"/>
    <property type="match status" value="1"/>
</dbReference>
<dbReference type="InterPro" id="IPR003715">
    <property type="entry name" value="Poly_export_N"/>
</dbReference>
<feature type="signal peptide" evidence="2">
    <location>
        <begin position="1"/>
        <end position="20"/>
    </location>
</feature>
<reference evidence="5 6" key="1">
    <citation type="submission" date="2006-10" db="EMBL/GenBank/DDBJ databases">
        <title>Complete sequence of chromosome of Pelobacter propionicus DSM 2379.</title>
        <authorList>
            <consortium name="US DOE Joint Genome Institute"/>
            <person name="Copeland A."/>
            <person name="Lucas S."/>
            <person name="Lapidus A."/>
            <person name="Barry K."/>
            <person name="Detter J.C."/>
            <person name="Glavina del Rio T."/>
            <person name="Hammon N."/>
            <person name="Israni S."/>
            <person name="Dalin E."/>
            <person name="Tice H."/>
            <person name="Pitluck S."/>
            <person name="Saunders E."/>
            <person name="Brettin T."/>
            <person name="Bruce D."/>
            <person name="Han C."/>
            <person name="Tapia R."/>
            <person name="Schmutz J."/>
            <person name="Larimer F."/>
            <person name="Land M."/>
            <person name="Hauser L."/>
            <person name="Kyrpides N."/>
            <person name="Kim E."/>
            <person name="Lovley D."/>
            <person name="Richardson P."/>
        </authorList>
    </citation>
    <scope>NUCLEOTIDE SEQUENCE [LARGE SCALE GENOMIC DNA]</scope>
    <source>
        <strain evidence="6">DSM 2379 / NBRC 103807 / OttBd1</strain>
    </source>
</reference>
<dbReference type="EMBL" id="CP000482">
    <property type="protein sequence ID" value="ABL00081.1"/>
    <property type="molecule type" value="Genomic_DNA"/>
</dbReference>
<dbReference type="Gene3D" id="3.30.1950.10">
    <property type="entry name" value="wza like domain"/>
    <property type="match status" value="1"/>
</dbReference>
<dbReference type="InterPro" id="IPR049712">
    <property type="entry name" value="Poly_export"/>
</dbReference>
<dbReference type="RefSeq" id="WP_011736336.1">
    <property type="nucleotide sequence ID" value="NC_008609.1"/>
</dbReference>
<dbReference type="PANTHER" id="PTHR33619">
    <property type="entry name" value="POLYSACCHARIDE EXPORT PROTEIN GFCE-RELATED"/>
    <property type="match status" value="1"/>
</dbReference>
<dbReference type="HOGENOM" id="CLU_038343_0_2_7"/>
<keyword evidence="1 2" id="KW-0732">Signal</keyword>
<feature type="domain" description="Polysaccharide export protein N-terminal" evidence="3">
    <location>
        <begin position="20"/>
        <end position="92"/>
    </location>
</feature>
<dbReference type="InterPro" id="IPR019554">
    <property type="entry name" value="Soluble_ligand-bd"/>
</dbReference>